<name>A0ABW1IBG4_9PSEU</name>
<dbReference type="PANTHER" id="PTHR46211">
    <property type="entry name" value="GLYCEROPHOSPHORYL DIESTER PHOSPHODIESTERASE"/>
    <property type="match status" value="1"/>
</dbReference>
<dbReference type="SUPFAM" id="SSF51695">
    <property type="entry name" value="PLC-like phosphodiesterases"/>
    <property type="match status" value="1"/>
</dbReference>
<evidence type="ECO:0000259" key="1">
    <source>
        <dbReference type="PROSITE" id="PS51704"/>
    </source>
</evidence>
<sequence>MAPNAGTPLAIAHRGDPHGHRENTVPAVLAALDQGADLVEIDLALTRDGTAVLLHDETLTRLWGRALAVADTDITEIRAVRSGCGRYEIPEFDQVLRLLAGSGTGLMVDVRAPAAAEAAGEIVEKHGEFDRTVFAGDLGSLLAVRRRWRQARIALSWYVPQRPSPGLLEVLRPEFYNPHWPLLSRPVIDDMHERGLRVSTWTVDHPPTMAQLLGIGVDAVITNRLSRFLAVRAVHQAR</sequence>
<dbReference type="PANTHER" id="PTHR46211:SF1">
    <property type="entry name" value="GLYCEROPHOSPHODIESTER PHOSPHODIESTERASE, CYTOPLASMIC"/>
    <property type="match status" value="1"/>
</dbReference>
<keyword evidence="3" id="KW-1185">Reference proteome</keyword>
<evidence type="ECO:0000313" key="3">
    <source>
        <dbReference type="Proteomes" id="UP001596119"/>
    </source>
</evidence>
<feature type="domain" description="GP-PDE" evidence="1">
    <location>
        <begin position="8"/>
        <end position="232"/>
    </location>
</feature>
<gene>
    <name evidence="2" type="ORF">ACFQH9_20305</name>
</gene>
<dbReference type="PROSITE" id="PS51704">
    <property type="entry name" value="GP_PDE"/>
    <property type="match status" value="1"/>
</dbReference>
<organism evidence="2 3">
    <name type="scientific">Pseudonocardia lutea</name>
    <dbReference type="NCBI Taxonomy" id="2172015"/>
    <lineage>
        <taxon>Bacteria</taxon>
        <taxon>Bacillati</taxon>
        <taxon>Actinomycetota</taxon>
        <taxon>Actinomycetes</taxon>
        <taxon>Pseudonocardiales</taxon>
        <taxon>Pseudonocardiaceae</taxon>
        <taxon>Pseudonocardia</taxon>
    </lineage>
</organism>
<dbReference type="InterPro" id="IPR017946">
    <property type="entry name" value="PLC-like_Pdiesterase_TIM-brl"/>
</dbReference>
<accession>A0ABW1IBG4</accession>
<reference evidence="3" key="1">
    <citation type="journal article" date="2019" name="Int. J. Syst. Evol. Microbiol.">
        <title>The Global Catalogue of Microorganisms (GCM) 10K type strain sequencing project: providing services to taxonomists for standard genome sequencing and annotation.</title>
        <authorList>
            <consortium name="The Broad Institute Genomics Platform"/>
            <consortium name="The Broad Institute Genome Sequencing Center for Infectious Disease"/>
            <person name="Wu L."/>
            <person name="Ma J."/>
        </authorList>
    </citation>
    <scope>NUCLEOTIDE SEQUENCE [LARGE SCALE GENOMIC DNA]</scope>
    <source>
        <strain evidence="3">CGMCC 4.7397</strain>
    </source>
</reference>
<dbReference type="CDD" id="cd08556">
    <property type="entry name" value="GDPD"/>
    <property type="match status" value="1"/>
</dbReference>
<dbReference type="EMBL" id="JBHSQK010000052">
    <property type="protein sequence ID" value="MFC5950615.1"/>
    <property type="molecule type" value="Genomic_DNA"/>
</dbReference>
<dbReference type="Pfam" id="PF03009">
    <property type="entry name" value="GDPD"/>
    <property type="match status" value="1"/>
</dbReference>
<dbReference type="InterPro" id="IPR030395">
    <property type="entry name" value="GP_PDE_dom"/>
</dbReference>
<dbReference type="RefSeq" id="WP_379567782.1">
    <property type="nucleotide sequence ID" value="NZ_JBHSQK010000052.1"/>
</dbReference>
<comment type="caution">
    <text evidence="2">The sequence shown here is derived from an EMBL/GenBank/DDBJ whole genome shotgun (WGS) entry which is preliminary data.</text>
</comment>
<proteinExistence type="predicted"/>
<evidence type="ECO:0000313" key="2">
    <source>
        <dbReference type="EMBL" id="MFC5950615.1"/>
    </source>
</evidence>
<dbReference type="Gene3D" id="3.20.20.190">
    <property type="entry name" value="Phosphatidylinositol (PI) phosphodiesterase"/>
    <property type="match status" value="1"/>
</dbReference>
<dbReference type="Proteomes" id="UP001596119">
    <property type="component" value="Unassembled WGS sequence"/>
</dbReference>
<protein>
    <submittedName>
        <fullName evidence="2">Glycerophosphodiester phosphodiesterase</fullName>
    </submittedName>
</protein>